<dbReference type="InterPro" id="IPR053781">
    <property type="entry name" value="F-box_AtFBL13-like"/>
</dbReference>
<dbReference type="InterPro" id="IPR036047">
    <property type="entry name" value="F-box-like_dom_sf"/>
</dbReference>
<accession>A0A9R0XL71</accession>
<dbReference type="CDD" id="cd22160">
    <property type="entry name" value="F-box_AtFBL13-like"/>
    <property type="match status" value="1"/>
</dbReference>
<dbReference type="PANTHER" id="PTHR32141">
    <property type="match status" value="1"/>
</dbReference>
<feature type="domain" description="F-box" evidence="1">
    <location>
        <begin position="75"/>
        <end position="127"/>
    </location>
</feature>
<dbReference type="PANTHER" id="PTHR32141:SF135">
    <property type="entry name" value="OS09G0516450 PROTEIN"/>
    <property type="match status" value="1"/>
</dbReference>
<gene>
    <name evidence="2" type="ORF">TRITD_5Bv1G228200</name>
</gene>
<evidence type="ECO:0000313" key="3">
    <source>
        <dbReference type="Proteomes" id="UP000324705"/>
    </source>
</evidence>
<dbReference type="PROSITE" id="PS50181">
    <property type="entry name" value="FBOX"/>
    <property type="match status" value="1"/>
</dbReference>
<dbReference type="InterPro" id="IPR055411">
    <property type="entry name" value="LRR_FXL15/At3g58940/PEG3-like"/>
</dbReference>
<dbReference type="Gramene" id="TRITD5Bv1G228200.1">
    <property type="protein sequence ID" value="TRITD5Bv1G228200.1"/>
    <property type="gene ID" value="TRITD5Bv1G228200"/>
</dbReference>
<dbReference type="Proteomes" id="UP000324705">
    <property type="component" value="Chromosome 5B"/>
</dbReference>
<name>A0A9R0XL71_TRITD</name>
<dbReference type="SUPFAM" id="SSF81383">
    <property type="entry name" value="F-box domain"/>
    <property type="match status" value="1"/>
</dbReference>
<dbReference type="OMA" id="WASEDCK"/>
<dbReference type="InterPro" id="IPR001810">
    <property type="entry name" value="F-box_dom"/>
</dbReference>
<evidence type="ECO:0000259" key="1">
    <source>
        <dbReference type="PROSITE" id="PS50181"/>
    </source>
</evidence>
<evidence type="ECO:0000313" key="2">
    <source>
        <dbReference type="EMBL" id="VAI38834.1"/>
    </source>
</evidence>
<dbReference type="InterPro" id="IPR055302">
    <property type="entry name" value="F-box_dom-containing"/>
</dbReference>
<proteinExistence type="predicted"/>
<dbReference type="AlphaFoldDB" id="A0A9R0XL71"/>
<sequence length="536" mass="59208">MPTRDPRRGSPPEPFIGVSMEHAEDLLQGHGFGPEMLGVGLDMMRTVVHRSLPKPPVSTAVPLSLAGAAWVPGGADRISALPEQVLQDIISRLPAADAARTSALASRWRPLWRSAPLVVADTHFLPNGRQIALGVGEEESPGLADLVTRVLAAHPGPFRCVHLTRTAMDAHRGEIARWLDVLAAKGVQELAFINRPWPLDIRLPATLFRCAPLTRLFLSAWRLPDTAAVPRSAAFPNLRELGLSLVAMEDRDLAFLLDRSPVLEILTIVAAQGGVRLRLISHSVRCVQLCYSILEDILVVDAPRLERLLQWTWGLGSNSDKCCRVKIGHAPNLRAIGYLQPGEHDLEIGNTAIKAGTKLSTSTLVPSVQNLALELTFQVRNDLKKVHNFLRCFPNIETLHIRSEKARGESTGKVGLKFWLEGSPIACIRQHLKKIIFHDFRGSTNETAFLKFIAENARVLENMVIVVSDWLLSSGVDVRAILKHLTCAKWASGACKFQVFKSILREGERPVYGVRLASEVLPSDPFDKIYYREPLL</sequence>
<dbReference type="Gene3D" id="3.80.10.10">
    <property type="entry name" value="Ribonuclease Inhibitor"/>
    <property type="match status" value="1"/>
</dbReference>
<dbReference type="EMBL" id="LT934120">
    <property type="protein sequence ID" value="VAI38834.1"/>
    <property type="molecule type" value="Genomic_DNA"/>
</dbReference>
<dbReference type="InterPro" id="IPR006566">
    <property type="entry name" value="FBD"/>
</dbReference>
<dbReference type="InterPro" id="IPR032675">
    <property type="entry name" value="LRR_dom_sf"/>
</dbReference>
<dbReference type="Pfam" id="PF24758">
    <property type="entry name" value="LRR_At5g56370"/>
    <property type="match status" value="1"/>
</dbReference>
<keyword evidence="3" id="KW-1185">Reference proteome</keyword>
<dbReference type="Pfam" id="PF08387">
    <property type="entry name" value="FBD"/>
    <property type="match status" value="1"/>
</dbReference>
<organism evidence="2 3">
    <name type="scientific">Triticum turgidum subsp. durum</name>
    <name type="common">Durum wheat</name>
    <name type="synonym">Triticum durum</name>
    <dbReference type="NCBI Taxonomy" id="4567"/>
    <lineage>
        <taxon>Eukaryota</taxon>
        <taxon>Viridiplantae</taxon>
        <taxon>Streptophyta</taxon>
        <taxon>Embryophyta</taxon>
        <taxon>Tracheophyta</taxon>
        <taxon>Spermatophyta</taxon>
        <taxon>Magnoliopsida</taxon>
        <taxon>Liliopsida</taxon>
        <taxon>Poales</taxon>
        <taxon>Poaceae</taxon>
        <taxon>BOP clade</taxon>
        <taxon>Pooideae</taxon>
        <taxon>Triticodae</taxon>
        <taxon>Triticeae</taxon>
        <taxon>Triticinae</taxon>
        <taxon>Triticum</taxon>
    </lineage>
</organism>
<dbReference type="Pfam" id="PF00646">
    <property type="entry name" value="F-box"/>
    <property type="match status" value="1"/>
</dbReference>
<reference evidence="2 3" key="1">
    <citation type="submission" date="2017-09" db="EMBL/GenBank/DDBJ databases">
        <authorList>
            <consortium name="International Durum Wheat Genome Sequencing Consortium (IDWGSC)"/>
            <person name="Milanesi L."/>
        </authorList>
    </citation>
    <scope>NUCLEOTIDE SEQUENCE [LARGE SCALE GENOMIC DNA]</scope>
    <source>
        <strain evidence="3">cv. Svevo</strain>
    </source>
</reference>
<protein>
    <recommendedName>
        <fullName evidence="1">F-box domain-containing protein</fullName>
    </recommendedName>
</protein>